<name>A0ABU7VV82_9BACL</name>
<dbReference type="SUPFAM" id="SSF46894">
    <property type="entry name" value="C-terminal effector domain of the bipartite response regulators"/>
    <property type="match status" value="1"/>
</dbReference>
<dbReference type="RefSeq" id="WP_331847885.1">
    <property type="nucleotide sequence ID" value="NZ_JAZHPZ010000009.1"/>
</dbReference>
<sequence length="204" mass="22271">MNSVGQLESPKDSEVWIKKLPNSAFEIDADGFIVAWNAGMEQLTGIGAGRTLGVPCRELSLFCDAGGNCVCDRECPIHRAAKNIGSYLGRRNVYLNVQNRKIPVAKTVFINRGSESAGRVIHVVLERIQGVRPSFGLTPSEVRVLRYMCQGYSTEEIAAGMSITYNTVRTHIRNVLGKLGVHKRTEAVSLAMGEYAKMPLGGES</sequence>
<dbReference type="EMBL" id="JAZHPZ010000009">
    <property type="protein sequence ID" value="MEF2967670.1"/>
    <property type="molecule type" value="Genomic_DNA"/>
</dbReference>
<dbReference type="PROSITE" id="PS50043">
    <property type="entry name" value="HTH_LUXR_2"/>
    <property type="match status" value="1"/>
</dbReference>
<dbReference type="InterPro" id="IPR000014">
    <property type="entry name" value="PAS"/>
</dbReference>
<dbReference type="SUPFAM" id="SSF55785">
    <property type="entry name" value="PYP-like sensor domain (PAS domain)"/>
    <property type="match status" value="1"/>
</dbReference>
<dbReference type="Gene3D" id="1.10.10.10">
    <property type="entry name" value="Winged helix-like DNA-binding domain superfamily/Winged helix DNA-binding domain"/>
    <property type="match status" value="1"/>
</dbReference>
<comment type="caution">
    <text evidence="6">The sequence shown here is derived from an EMBL/GenBank/DDBJ whole genome shotgun (WGS) entry which is preliminary data.</text>
</comment>
<dbReference type="PRINTS" id="PR00038">
    <property type="entry name" value="HTHLUXR"/>
</dbReference>
<evidence type="ECO:0000256" key="1">
    <source>
        <dbReference type="ARBA" id="ARBA00023015"/>
    </source>
</evidence>
<keyword evidence="3" id="KW-0804">Transcription</keyword>
<proteinExistence type="predicted"/>
<evidence type="ECO:0000256" key="3">
    <source>
        <dbReference type="ARBA" id="ARBA00023163"/>
    </source>
</evidence>
<dbReference type="CDD" id="cd06170">
    <property type="entry name" value="LuxR_C_like"/>
    <property type="match status" value="1"/>
</dbReference>
<evidence type="ECO:0000259" key="5">
    <source>
        <dbReference type="PROSITE" id="PS50112"/>
    </source>
</evidence>
<evidence type="ECO:0000256" key="2">
    <source>
        <dbReference type="ARBA" id="ARBA00023125"/>
    </source>
</evidence>
<evidence type="ECO:0000313" key="7">
    <source>
        <dbReference type="Proteomes" id="UP001306950"/>
    </source>
</evidence>
<dbReference type="InterPro" id="IPR000792">
    <property type="entry name" value="Tscrpt_reg_LuxR_C"/>
</dbReference>
<dbReference type="Pfam" id="PF00196">
    <property type="entry name" value="GerE"/>
    <property type="match status" value="1"/>
</dbReference>
<dbReference type="Gene3D" id="3.30.450.20">
    <property type="entry name" value="PAS domain"/>
    <property type="match status" value="1"/>
</dbReference>
<dbReference type="PROSITE" id="PS00622">
    <property type="entry name" value="HTH_LUXR_1"/>
    <property type="match status" value="1"/>
</dbReference>
<keyword evidence="1" id="KW-0805">Transcription regulation</keyword>
<reference evidence="6 7" key="1">
    <citation type="submission" date="2024-02" db="EMBL/GenBank/DDBJ databases">
        <title>A nitrogen-fixing paenibacillus bacterium.</title>
        <authorList>
            <person name="Zhang W.L."/>
            <person name="Chen S.F."/>
        </authorList>
    </citation>
    <scope>NUCLEOTIDE SEQUENCE [LARGE SCALE GENOMIC DNA]</scope>
    <source>
        <strain evidence="6 7">M1</strain>
    </source>
</reference>
<dbReference type="PANTHER" id="PTHR44688">
    <property type="entry name" value="DNA-BINDING TRANSCRIPTIONAL ACTIVATOR DEVR_DOSR"/>
    <property type="match status" value="1"/>
</dbReference>
<evidence type="ECO:0000259" key="4">
    <source>
        <dbReference type="PROSITE" id="PS50043"/>
    </source>
</evidence>
<dbReference type="Proteomes" id="UP001306950">
    <property type="component" value="Unassembled WGS sequence"/>
</dbReference>
<feature type="domain" description="PAS" evidence="5">
    <location>
        <begin position="17"/>
        <end position="53"/>
    </location>
</feature>
<dbReference type="PANTHER" id="PTHR44688:SF16">
    <property type="entry name" value="DNA-BINDING TRANSCRIPTIONAL ACTIVATOR DEVR_DOSR"/>
    <property type="match status" value="1"/>
</dbReference>
<gene>
    <name evidence="6" type="ORF">V3851_17715</name>
</gene>
<dbReference type="InterPro" id="IPR036388">
    <property type="entry name" value="WH-like_DNA-bd_sf"/>
</dbReference>
<dbReference type="InterPro" id="IPR035965">
    <property type="entry name" value="PAS-like_dom_sf"/>
</dbReference>
<keyword evidence="2" id="KW-0238">DNA-binding</keyword>
<organism evidence="6 7">
    <name type="scientific">Paenibacillus haidiansis</name>
    <dbReference type="NCBI Taxonomy" id="1574488"/>
    <lineage>
        <taxon>Bacteria</taxon>
        <taxon>Bacillati</taxon>
        <taxon>Bacillota</taxon>
        <taxon>Bacilli</taxon>
        <taxon>Bacillales</taxon>
        <taxon>Paenibacillaceae</taxon>
        <taxon>Paenibacillus</taxon>
    </lineage>
</organism>
<keyword evidence="7" id="KW-1185">Reference proteome</keyword>
<evidence type="ECO:0000313" key="6">
    <source>
        <dbReference type="EMBL" id="MEF2967670.1"/>
    </source>
</evidence>
<protein>
    <submittedName>
        <fullName evidence="6">LuxR C-terminal-related transcriptional regulator</fullName>
    </submittedName>
</protein>
<dbReference type="InterPro" id="IPR016032">
    <property type="entry name" value="Sig_transdc_resp-reg_C-effctor"/>
</dbReference>
<dbReference type="SMART" id="SM00421">
    <property type="entry name" value="HTH_LUXR"/>
    <property type="match status" value="1"/>
</dbReference>
<feature type="domain" description="HTH luxR-type" evidence="4">
    <location>
        <begin position="130"/>
        <end position="195"/>
    </location>
</feature>
<dbReference type="PROSITE" id="PS50112">
    <property type="entry name" value="PAS"/>
    <property type="match status" value="1"/>
</dbReference>
<accession>A0ABU7VV82</accession>